<keyword evidence="11 12" id="KW-0968">Cytoplasmic vesicle</keyword>
<dbReference type="GO" id="GO:0000139">
    <property type="term" value="C:Golgi membrane"/>
    <property type="evidence" value="ECO:0007669"/>
    <property type="project" value="UniProtKB-SubCell"/>
</dbReference>
<evidence type="ECO:0000256" key="1">
    <source>
        <dbReference type="ARBA" id="ARBA00004255"/>
    </source>
</evidence>
<dbReference type="InterPro" id="IPR037067">
    <property type="entry name" value="Coatomer_gsu_app_sf"/>
</dbReference>
<dbReference type="InterPro" id="IPR032154">
    <property type="entry name" value="Coatomer_g_Cpla"/>
</dbReference>
<feature type="region of interest" description="Disordered" evidence="13">
    <location>
        <begin position="1"/>
        <end position="28"/>
    </location>
</feature>
<feature type="domain" description="Coatomer subunit gamma C-terminal" evidence="16">
    <location>
        <begin position="780"/>
        <end position="894"/>
    </location>
</feature>
<dbReference type="GO" id="GO:0005783">
    <property type="term" value="C:endoplasmic reticulum"/>
    <property type="evidence" value="ECO:0007669"/>
    <property type="project" value="TreeGrafter"/>
</dbReference>
<dbReference type="GO" id="GO:0005198">
    <property type="term" value="F:structural molecule activity"/>
    <property type="evidence" value="ECO:0007669"/>
    <property type="project" value="InterPro"/>
</dbReference>
<dbReference type="GO" id="GO:0006886">
    <property type="term" value="P:intracellular protein transport"/>
    <property type="evidence" value="ECO:0007669"/>
    <property type="project" value="InterPro"/>
</dbReference>
<evidence type="ECO:0000256" key="4">
    <source>
        <dbReference type="ARBA" id="ARBA00022448"/>
    </source>
</evidence>
<dbReference type="Gene3D" id="3.30.310.10">
    <property type="entry name" value="TATA-Binding Protein"/>
    <property type="match status" value="1"/>
</dbReference>
<dbReference type="GO" id="GO:0006888">
    <property type="term" value="P:endoplasmic reticulum to Golgi vesicle-mediated transport"/>
    <property type="evidence" value="ECO:0007669"/>
    <property type="project" value="TreeGrafter"/>
</dbReference>
<keyword evidence="10 12" id="KW-0472">Membrane</keyword>
<dbReference type="Pfam" id="PF08752">
    <property type="entry name" value="COP-gamma_platf"/>
    <property type="match status" value="1"/>
</dbReference>
<evidence type="ECO:0000256" key="3">
    <source>
        <dbReference type="ARBA" id="ARBA00011775"/>
    </source>
</evidence>
<dbReference type="Pfam" id="PF16381">
    <property type="entry name" value="Coatomer_g_Cpla"/>
    <property type="match status" value="1"/>
</dbReference>
<dbReference type="GO" id="GO:0005793">
    <property type="term" value="C:endoplasmic reticulum-Golgi intermediate compartment"/>
    <property type="evidence" value="ECO:0007669"/>
    <property type="project" value="TreeGrafter"/>
</dbReference>
<feature type="domain" description="Coatomer gamma subunit appendage Ig-like subdomain" evidence="15">
    <location>
        <begin position="632"/>
        <end position="776"/>
    </location>
</feature>
<feature type="domain" description="Clathrin/coatomer adaptor adaptin-like N-terminal" evidence="14">
    <location>
        <begin position="38"/>
        <end position="552"/>
    </location>
</feature>
<dbReference type="InterPro" id="IPR017106">
    <property type="entry name" value="Coatomer_gsu"/>
</dbReference>
<keyword evidence="7 12" id="KW-0931">ER-Golgi transport</keyword>
<dbReference type="GO" id="GO:0009306">
    <property type="term" value="P:protein secretion"/>
    <property type="evidence" value="ECO:0007669"/>
    <property type="project" value="TreeGrafter"/>
</dbReference>
<dbReference type="SUPFAM" id="SSF55711">
    <property type="entry name" value="Subdomain of clathrin and coatomer appendage domain"/>
    <property type="match status" value="1"/>
</dbReference>
<comment type="function">
    <text evidence="12">The coatomer is a cytosolic protein complex that binds to dilysine motifs and reversibly associates with Golgi non-clathrin-coated vesicles, which further mediate biosynthetic protein transport from the ER, via the Golgi up to the trans Golgi network. Coatomer complex is required for budding from Golgi membranes, and is essential for the retrograde Golgi-to-ER transport of dilysine-tagged proteins.</text>
</comment>
<evidence type="ECO:0000256" key="5">
    <source>
        <dbReference type="ARBA" id="ARBA00022490"/>
    </source>
</evidence>
<organism evidence="17 18">
    <name type="scientific">Chloropicon roscoffensis</name>
    <dbReference type="NCBI Taxonomy" id="1461544"/>
    <lineage>
        <taxon>Eukaryota</taxon>
        <taxon>Viridiplantae</taxon>
        <taxon>Chlorophyta</taxon>
        <taxon>Chloropicophyceae</taxon>
        <taxon>Chloropicales</taxon>
        <taxon>Chloropicaceae</taxon>
        <taxon>Chloropicon</taxon>
    </lineage>
</organism>
<evidence type="ECO:0000256" key="7">
    <source>
        <dbReference type="ARBA" id="ARBA00022892"/>
    </source>
</evidence>
<dbReference type="InterPro" id="IPR002553">
    <property type="entry name" value="Clathrin/coatomer_adapt-like_N"/>
</dbReference>
<dbReference type="InterPro" id="IPR016024">
    <property type="entry name" value="ARM-type_fold"/>
</dbReference>
<evidence type="ECO:0000259" key="15">
    <source>
        <dbReference type="Pfam" id="PF08752"/>
    </source>
</evidence>
<comment type="subunit">
    <text evidence="3">Oligomeric complex that consists of at least the alpha, beta, beta', gamma, delta, epsilon and zeta subunits.</text>
</comment>
<dbReference type="InterPro" id="IPR013041">
    <property type="entry name" value="Clathrin_app_Ig-like_sf"/>
</dbReference>
<dbReference type="AlphaFoldDB" id="A0AAX4PC99"/>
<reference evidence="17 18" key="1">
    <citation type="submission" date="2024-03" db="EMBL/GenBank/DDBJ databases">
        <title>Complete genome sequence of the green alga Chloropicon roscoffensis RCC1871.</title>
        <authorList>
            <person name="Lemieux C."/>
            <person name="Pombert J.-F."/>
            <person name="Otis C."/>
            <person name="Turmel M."/>
        </authorList>
    </citation>
    <scope>NUCLEOTIDE SEQUENCE [LARGE SCALE GENOMIC DNA]</scope>
    <source>
        <strain evidence="17 18">RCC1871</strain>
    </source>
</reference>
<evidence type="ECO:0000256" key="6">
    <source>
        <dbReference type="ARBA" id="ARBA00022737"/>
    </source>
</evidence>
<accession>A0AAX4PC99</accession>
<dbReference type="GO" id="GO:0006891">
    <property type="term" value="P:intra-Golgi vesicle-mediated transport"/>
    <property type="evidence" value="ECO:0007669"/>
    <property type="project" value="TreeGrafter"/>
</dbReference>
<dbReference type="Pfam" id="PF01602">
    <property type="entry name" value="Adaptin_N"/>
    <property type="match status" value="1"/>
</dbReference>
<evidence type="ECO:0000259" key="16">
    <source>
        <dbReference type="Pfam" id="PF16381"/>
    </source>
</evidence>
<dbReference type="FunFam" id="1.25.10.10:FF:000078">
    <property type="entry name" value="Coatomer subunit gamma"/>
    <property type="match status" value="1"/>
</dbReference>
<dbReference type="FunFam" id="3.30.310.10:FF:000011">
    <property type="entry name" value="Coatomer subunit gamma"/>
    <property type="match status" value="1"/>
</dbReference>
<dbReference type="PANTHER" id="PTHR10261:SF0">
    <property type="entry name" value="COATOMER SUBUNIT GAMMA-2"/>
    <property type="match status" value="1"/>
</dbReference>
<dbReference type="Proteomes" id="UP001472866">
    <property type="component" value="Chromosome 08"/>
</dbReference>
<evidence type="ECO:0000256" key="2">
    <source>
        <dbReference type="ARBA" id="ARBA00010720"/>
    </source>
</evidence>
<comment type="subcellular location">
    <subcellularLocation>
        <location evidence="12">Cytoplasm</location>
    </subcellularLocation>
    <subcellularLocation>
        <location evidence="1 12">Golgi apparatus membrane</location>
        <topology evidence="1 12">Peripheral membrane protein</topology>
        <orientation evidence="1 12">Cytoplasmic side</orientation>
    </subcellularLocation>
    <subcellularLocation>
        <location evidence="12">Cytoplasmic vesicle</location>
        <location evidence="12">COPI-coated vesicle membrane</location>
        <topology evidence="12">Peripheral membrane protein</topology>
        <orientation evidence="12">Cytoplasmic side</orientation>
    </subcellularLocation>
</comment>
<evidence type="ECO:0000256" key="10">
    <source>
        <dbReference type="ARBA" id="ARBA00023136"/>
    </source>
</evidence>
<evidence type="ECO:0000313" key="17">
    <source>
        <dbReference type="EMBL" id="WZN63585.1"/>
    </source>
</evidence>
<dbReference type="SUPFAM" id="SSF48371">
    <property type="entry name" value="ARM repeat"/>
    <property type="match status" value="1"/>
</dbReference>
<keyword evidence="18" id="KW-1185">Reference proteome</keyword>
<dbReference type="Gene3D" id="2.60.40.1480">
    <property type="entry name" value="Coatomer, gamma subunit, appendage domain"/>
    <property type="match status" value="1"/>
</dbReference>
<dbReference type="FunFam" id="1.25.10.10:FF:000071">
    <property type="entry name" value="Coatomer subunit gamma"/>
    <property type="match status" value="1"/>
</dbReference>
<evidence type="ECO:0000256" key="9">
    <source>
        <dbReference type="ARBA" id="ARBA00023034"/>
    </source>
</evidence>
<dbReference type="FunFam" id="2.60.40.1480:FF:000001">
    <property type="entry name" value="Coatomer subunit gamma"/>
    <property type="match status" value="1"/>
</dbReference>
<keyword evidence="8 12" id="KW-0653">Protein transport</keyword>
<dbReference type="InterPro" id="IPR009028">
    <property type="entry name" value="Coatomer/calthrin_app_sub_C"/>
</dbReference>
<dbReference type="PANTHER" id="PTHR10261">
    <property type="entry name" value="COATOMER SUBUNIT GAMMA"/>
    <property type="match status" value="1"/>
</dbReference>
<evidence type="ECO:0000256" key="8">
    <source>
        <dbReference type="ARBA" id="ARBA00022927"/>
    </source>
</evidence>
<evidence type="ECO:0000256" key="11">
    <source>
        <dbReference type="ARBA" id="ARBA00023329"/>
    </source>
</evidence>
<evidence type="ECO:0000256" key="13">
    <source>
        <dbReference type="SAM" id="MobiDB-lite"/>
    </source>
</evidence>
<keyword evidence="5 12" id="KW-0963">Cytoplasm</keyword>
<dbReference type="SUPFAM" id="SSF49348">
    <property type="entry name" value="Clathrin adaptor appendage domain"/>
    <property type="match status" value="1"/>
</dbReference>
<keyword evidence="6" id="KW-0677">Repeat</keyword>
<name>A0AAX4PC99_9CHLO</name>
<evidence type="ECO:0000313" key="18">
    <source>
        <dbReference type="Proteomes" id="UP001472866"/>
    </source>
</evidence>
<comment type="similarity">
    <text evidence="2 12">Belongs to the COPG family.</text>
</comment>
<keyword evidence="9 12" id="KW-0333">Golgi apparatus</keyword>
<dbReference type="InterPro" id="IPR013040">
    <property type="entry name" value="Coatomer_gsu_app_Ig-like_dom"/>
</dbReference>
<dbReference type="EMBL" id="CP151508">
    <property type="protein sequence ID" value="WZN63585.1"/>
    <property type="molecule type" value="Genomic_DNA"/>
</dbReference>
<protein>
    <recommendedName>
        <fullName evidence="12">Coatomer subunit gamma</fullName>
    </recommendedName>
</protein>
<dbReference type="GO" id="GO:0030126">
    <property type="term" value="C:COPI vesicle coat"/>
    <property type="evidence" value="ECO:0007669"/>
    <property type="project" value="InterPro"/>
</dbReference>
<dbReference type="InterPro" id="IPR012295">
    <property type="entry name" value="TBP_dom_sf"/>
</dbReference>
<dbReference type="Gene3D" id="1.25.10.10">
    <property type="entry name" value="Leucine-rich Repeat Variant"/>
    <property type="match status" value="2"/>
</dbReference>
<gene>
    <name evidence="17" type="ORF">HKI87_08g51340</name>
</gene>
<sequence length="897" mass="99430">MASNAQDNHAPLRAQDGKKDEDDEEDFEYSPFHGIEKGAVLQEARIFHAAQTDSRKCQQVLTRLLYLLTQGESFTKNEATEVFFSCTKLFQNGDANLRRLVYLIIKELPPGSDEVIIVTASLMKDMTSNNELYKGGSIRVLCRILDSSLLQQVERYFKQAIVDKAPVVASAALVSGLHMLRENPDIVKRWSSEVQDAVQSRNPMVQFHSVALLYQLKSGDRLAISKLVSSLTRGNVRSPLAQMMIVRCVARVIADSQAYADQERPFYDFLESCLRHKGEMVIFEAAKAIVELNGVTEAELAPAITILQLFLSSSKPVLRFAAVRILNKVAIDHPMAVSNCNIDMETLISDQNRSIATLAITTLLKTGNESSIDRLMKQMSSFMTEIGDEFKIVVVDAVHKLCIKFPTKFRSMMSFLSSVLREEGGFEYKKSIINAILGIVRTVAESKETALTHLCEFIEDCEFTYLSTQILHLLGEEGPKTSHPAKYIRYVYNRIILENATVRAAAVAALANFGMRVPSLAPRVRVLLRRTLRDNDDEVRDRATMYLKLLGDDATGEQQEPTPRPKVLRGQNVSLAGLERCLREYLDTPMTEAFDMAGVPEKELVPVEASKPGAPGASGSGDLSGDLSLKSDFEEALQQIPEFADLGPLFKSCDAVELVEKETEYTVSCVKHIFASHVVLQFDMTNTIEEQVLEDVSVDVDLAEAEAYEEVLTIPATRLPYGVVAQTYVLLAYEQGTMPFGRMVSTLKFVVKEIDPSTGDEEEDGFEDEYPLEDVYCSPGDYLQRTKISNFRNAWDAQDPDTEVVDEYGIGQRDSLQDAVEAVVETLGLAACEGTEAVPPNARSHVCLLHGRTTAGGSALARVNFGMDRNYEVAIKLTVRGESQDVSESLHAIVAEG</sequence>
<dbReference type="PIRSF" id="PIRSF037093">
    <property type="entry name" value="Coatomer_gamma_subunit"/>
    <property type="match status" value="1"/>
</dbReference>
<dbReference type="InterPro" id="IPR011989">
    <property type="entry name" value="ARM-like"/>
</dbReference>
<evidence type="ECO:0000259" key="14">
    <source>
        <dbReference type="Pfam" id="PF01602"/>
    </source>
</evidence>
<evidence type="ECO:0000256" key="12">
    <source>
        <dbReference type="PIRNR" id="PIRNR037093"/>
    </source>
</evidence>
<keyword evidence="4 12" id="KW-0813">Transport</keyword>
<proteinExistence type="inferred from homology"/>